<keyword evidence="3" id="KW-1185">Reference proteome</keyword>
<dbReference type="STRING" id="1120955.SAMN03080610_03130"/>
<dbReference type="PANTHER" id="PTHR34595">
    <property type="entry name" value="BLR5612 PROTEIN"/>
    <property type="match status" value="1"/>
</dbReference>
<evidence type="ECO:0000313" key="2">
    <source>
        <dbReference type="EMBL" id="SCZ43808.1"/>
    </source>
</evidence>
<organism evidence="2 3">
    <name type="scientific">Afifella marina DSM 2698</name>
    <dbReference type="NCBI Taxonomy" id="1120955"/>
    <lineage>
        <taxon>Bacteria</taxon>
        <taxon>Pseudomonadati</taxon>
        <taxon>Pseudomonadota</taxon>
        <taxon>Alphaproteobacteria</taxon>
        <taxon>Hyphomicrobiales</taxon>
        <taxon>Afifellaceae</taxon>
        <taxon>Afifella</taxon>
    </lineage>
</organism>
<dbReference type="Proteomes" id="UP000199347">
    <property type="component" value="Unassembled WGS sequence"/>
</dbReference>
<accession>A0A1G5P3F1</accession>
<name>A0A1G5P3F1_AFIMA</name>
<gene>
    <name evidence="2" type="ORF">SAMN03080610_03130</name>
</gene>
<reference evidence="2 3" key="1">
    <citation type="submission" date="2016-10" db="EMBL/GenBank/DDBJ databases">
        <authorList>
            <person name="de Groot N.N."/>
        </authorList>
    </citation>
    <scope>NUCLEOTIDE SEQUENCE [LARGE SCALE GENOMIC DNA]</scope>
    <source>
        <strain evidence="2 3">DSM 2698</strain>
    </source>
</reference>
<evidence type="ECO:0000313" key="3">
    <source>
        <dbReference type="Proteomes" id="UP000199347"/>
    </source>
</evidence>
<dbReference type="EMBL" id="FMVW01000008">
    <property type="protein sequence ID" value="SCZ43808.1"/>
    <property type="molecule type" value="Genomic_DNA"/>
</dbReference>
<proteinExistence type="predicted"/>
<dbReference type="InterPro" id="IPR007296">
    <property type="entry name" value="DUF403"/>
</dbReference>
<protein>
    <submittedName>
        <fullName evidence="2">Uncharacterized conserved protein, Alpha-E superfamily</fullName>
    </submittedName>
</protein>
<sequence length="306" mass="35374">MSRYIERAENISRLCEAGFRISLTPKVGGGHKEEWLSTLKSAGVLESYLSVHDEITGETAINFLLFDERNASSVTSCLTSARNNARIVRTKLTRDMWESLNDTWIALQAVSPQSMTNARLPDFLDWVRHRTAQFRGALLGTVLRDEGYYFSQLGAFMERADNTARIVDVKYYLLLPDHQAVGGAIDTYQWETILRAVSAQRSYRHVFHEDYRPWRVAEFLILRPEMPRSLRFCYDWLNVTIDGLIERQHPELRAAELIRSTHRLLKSSQMDDIFQSGLHEFLTDFIDRNNRVTRDLAVDYCFAQAA</sequence>
<dbReference type="PANTHER" id="PTHR34595:SF7">
    <property type="entry name" value="SLL1039 PROTEIN"/>
    <property type="match status" value="1"/>
</dbReference>
<dbReference type="InterPro" id="IPR051680">
    <property type="entry name" value="ATP-dep_Glu-Cys_Ligase-2"/>
</dbReference>
<dbReference type="AlphaFoldDB" id="A0A1G5P3F1"/>
<dbReference type="Pfam" id="PF04168">
    <property type="entry name" value="Alpha-E"/>
    <property type="match status" value="1"/>
</dbReference>
<evidence type="ECO:0000259" key="1">
    <source>
        <dbReference type="Pfam" id="PF04168"/>
    </source>
</evidence>
<feature type="domain" description="DUF403" evidence="1">
    <location>
        <begin position="1"/>
        <end position="300"/>
    </location>
</feature>